<evidence type="ECO:0000256" key="5">
    <source>
        <dbReference type="ARBA" id="ARBA00022737"/>
    </source>
</evidence>
<dbReference type="InterPro" id="IPR016024">
    <property type="entry name" value="ARM-type_fold"/>
</dbReference>
<organism evidence="10 11">
    <name type="scientific">Blepharisma stoltei</name>
    <dbReference type="NCBI Taxonomy" id="1481888"/>
    <lineage>
        <taxon>Eukaryota</taxon>
        <taxon>Sar</taxon>
        <taxon>Alveolata</taxon>
        <taxon>Ciliophora</taxon>
        <taxon>Postciliodesmatophora</taxon>
        <taxon>Heterotrichea</taxon>
        <taxon>Heterotrichida</taxon>
        <taxon>Blepharismidae</taxon>
        <taxon>Blepharisma</taxon>
    </lineage>
</organism>
<dbReference type="InterPro" id="IPR057672">
    <property type="entry name" value="TPR_IPO4/5"/>
</dbReference>
<gene>
    <name evidence="10" type="ORF">BSTOLATCC_MIC29691</name>
</gene>
<evidence type="ECO:0000259" key="8">
    <source>
        <dbReference type="Pfam" id="PF25574"/>
    </source>
</evidence>
<dbReference type="InterPro" id="IPR011989">
    <property type="entry name" value="ARM-like"/>
</dbReference>
<reference evidence="10" key="1">
    <citation type="submission" date="2021-09" db="EMBL/GenBank/DDBJ databases">
        <authorList>
            <consortium name="AG Swart"/>
            <person name="Singh M."/>
            <person name="Singh A."/>
            <person name="Seah K."/>
            <person name="Emmerich C."/>
        </authorList>
    </citation>
    <scope>NUCLEOTIDE SEQUENCE</scope>
    <source>
        <strain evidence="10">ATCC30299</strain>
    </source>
</reference>
<accession>A0AAU9JBV5</accession>
<feature type="domain" description="Importin subunit beta-1/Transportin-1-like TPR repeats" evidence="8">
    <location>
        <begin position="476"/>
        <end position="630"/>
    </location>
</feature>
<evidence type="ECO:0000259" key="9">
    <source>
        <dbReference type="Pfam" id="PF25780"/>
    </source>
</evidence>
<dbReference type="Pfam" id="PF18808">
    <property type="entry name" value="Importin_rep_4"/>
    <property type="match status" value="1"/>
</dbReference>
<keyword evidence="5" id="KW-0677">Repeat</keyword>
<keyword evidence="6" id="KW-0653">Protein transport</keyword>
<dbReference type="GO" id="GO:0006606">
    <property type="term" value="P:protein import into nucleus"/>
    <property type="evidence" value="ECO:0007669"/>
    <property type="project" value="InterPro"/>
</dbReference>
<evidence type="ECO:0000256" key="7">
    <source>
        <dbReference type="ARBA" id="ARBA00023242"/>
    </source>
</evidence>
<dbReference type="Proteomes" id="UP001162131">
    <property type="component" value="Unassembled WGS sequence"/>
</dbReference>
<dbReference type="Pfam" id="PF25574">
    <property type="entry name" value="TPR_IMB1"/>
    <property type="match status" value="1"/>
</dbReference>
<evidence type="ECO:0000256" key="3">
    <source>
        <dbReference type="ARBA" id="ARBA00022448"/>
    </source>
</evidence>
<evidence type="ECO:0000256" key="2">
    <source>
        <dbReference type="ARBA" id="ARBA00004496"/>
    </source>
</evidence>
<dbReference type="PANTHER" id="PTHR10527">
    <property type="entry name" value="IMPORTIN BETA"/>
    <property type="match status" value="1"/>
</dbReference>
<dbReference type="GO" id="GO:0005634">
    <property type="term" value="C:nucleus"/>
    <property type="evidence" value="ECO:0007669"/>
    <property type="project" value="UniProtKB-SubCell"/>
</dbReference>
<evidence type="ECO:0000256" key="4">
    <source>
        <dbReference type="ARBA" id="ARBA00022490"/>
    </source>
</evidence>
<keyword evidence="7" id="KW-0539">Nucleus</keyword>
<evidence type="ECO:0000256" key="1">
    <source>
        <dbReference type="ARBA" id="ARBA00004123"/>
    </source>
</evidence>
<dbReference type="InterPro" id="IPR058584">
    <property type="entry name" value="IMB1_TNPO1-like_TPR"/>
</dbReference>
<comment type="caution">
    <text evidence="10">The sequence shown here is derived from an EMBL/GenBank/DDBJ whole genome shotgun (WGS) entry which is preliminary data.</text>
</comment>
<dbReference type="InterPro" id="IPR040122">
    <property type="entry name" value="Importin_beta"/>
</dbReference>
<evidence type="ECO:0000313" key="11">
    <source>
        <dbReference type="Proteomes" id="UP001162131"/>
    </source>
</evidence>
<sequence>MSDFFTVLSGVLSADKDTRTQSEAAFTTLMTSSPTETALQLVNAMGAEETIASLSIVLFRKKVIDTGVYTTFTDAIKAQIRTSMIALVTPTHTTTYLKKLGDVLTNLANTDGWVNEFFGYIAAWEKVEELKEFSLYLLELAVEFPKLMDTLQQNAASVIELLGSSLQHSNPTVVLSGLNSLASFLSGLTDETQVLKFAYTASPMLTVFTTVLSQPELNVDKVKNTLTCLAELTETFPRFWKETLTQLTTVMTTISNSTQLDNEIRSGSVEVLVTLTQKAPGMIKKTAGVIEEIMKTALQLTYEVDNVNDIEAWTTDDTDENVTTNEPFSLGKDLLNKASYSLGAETVLPYFMTTIPTLINSAEWTHQHTGLLALGLIANGCHEQFEKNLNEILTMILPFVSSANPRLQWATATTLGLLCTEFEPTIETAHHARLIPAMLTLMTSSTNVKVQTRGTSALVNYTRGLLAEDDVDPAESLTQYASTVLQTLATLLQQAVTTNNYTLMLEVLNAISTTASALQSAFAPYYNQFMPALKTLVTIPTTTTQQQEIRATCIRCIGYMIESISEVPENYTEDAKSIMNGLVQLKSSLDSEDPATLAINEVISNFADCLKEQFEPYMHVFMPELLTRAQANVDITFTDADEGQDLAPGMNAVTFDMKGEGKKQLAINTTALQHKIKACRILYDLVSSMGKAFAPYIEQTISTLTPLFAYAYNADIRKYSIRTVACTVGATKDTFQAEALLRVLFPLFTTTLQGTHLSPEDIKRILKALLFVLESVENVAVVGLGYANELAQTLSNQTKAVFTRKVERSTEIQKYTDPELYSEELEVLNEEETTDNKILRTTMEVVGKLLKNFRKEFQATFLTCFKDMYAQLFFKEKATDEELLSAICIFDDYVEFTQDLMWDSGRSRLTEQMLKFANHKNADIRQSAVYGVGVCAQTVDQATFAPYVNSAVEAVRTIINDGKARSDEYNVATDCAVGALGKLAIFQRNDLIEEWLNNLPIKAEPEEAQNVHRLFLNNFANLKNYPRSMTVVQELSRLVREEPTSEVLDKTEIEVLSQIIATN</sequence>
<dbReference type="AlphaFoldDB" id="A0AAU9JBV5"/>
<name>A0AAU9JBV5_9CILI</name>
<protein>
    <submittedName>
        <fullName evidence="10">Uncharacterized protein</fullName>
    </submittedName>
</protein>
<dbReference type="GO" id="GO:0005737">
    <property type="term" value="C:cytoplasm"/>
    <property type="evidence" value="ECO:0007669"/>
    <property type="project" value="UniProtKB-SubCell"/>
</dbReference>
<evidence type="ECO:0000256" key="6">
    <source>
        <dbReference type="ARBA" id="ARBA00022927"/>
    </source>
</evidence>
<dbReference type="SUPFAM" id="SSF48371">
    <property type="entry name" value="ARM repeat"/>
    <property type="match status" value="2"/>
</dbReference>
<keyword evidence="3" id="KW-0813">Transport</keyword>
<dbReference type="EMBL" id="CAJZBQ010000029">
    <property type="protein sequence ID" value="CAG9321782.1"/>
    <property type="molecule type" value="Genomic_DNA"/>
</dbReference>
<keyword evidence="4" id="KW-0963">Cytoplasm</keyword>
<dbReference type="Pfam" id="PF25780">
    <property type="entry name" value="TPR_IPO5"/>
    <property type="match status" value="1"/>
</dbReference>
<comment type="subcellular location">
    <subcellularLocation>
        <location evidence="2">Cytoplasm</location>
    </subcellularLocation>
    <subcellularLocation>
        <location evidence="1">Nucleus</location>
    </subcellularLocation>
</comment>
<feature type="domain" description="IPO4/5-like TPR repeats" evidence="9">
    <location>
        <begin position="128"/>
        <end position="249"/>
    </location>
</feature>
<dbReference type="Gene3D" id="1.25.10.10">
    <property type="entry name" value="Leucine-rich Repeat Variant"/>
    <property type="match status" value="1"/>
</dbReference>
<proteinExistence type="predicted"/>
<keyword evidence="11" id="KW-1185">Reference proteome</keyword>
<evidence type="ECO:0000313" key="10">
    <source>
        <dbReference type="EMBL" id="CAG9321782.1"/>
    </source>
</evidence>
<dbReference type="InterPro" id="IPR041653">
    <property type="entry name" value="Importin_rep_4"/>
</dbReference>